<feature type="region of interest" description="Disordered" evidence="1">
    <location>
        <begin position="1"/>
        <end position="44"/>
    </location>
</feature>
<protein>
    <submittedName>
        <fullName evidence="2">Uncharacterized protein</fullName>
    </submittedName>
</protein>
<feature type="compositionally biased region" description="Pro residues" evidence="1">
    <location>
        <begin position="1"/>
        <end position="33"/>
    </location>
</feature>
<dbReference type="EMBL" id="CP078145">
    <property type="protein sequence ID" value="QXN90274.1"/>
    <property type="molecule type" value="Genomic_DNA"/>
</dbReference>
<evidence type="ECO:0000256" key="1">
    <source>
        <dbReference type="SAM" id="MobiDB-lite"/>
    </source>
</evidence>
<sequence length="219" mass="23284">MSDDPTPPAEPAEPPIEPDKPPAAIPTPTPPAPEEAEGQDPIQLGAVIAELRRDLESARTDASTALDQAAQQARDTMVQEIGRALGLVADENTDPEQVIAELTDRASTSDRRLRDYRIKDAIAAAADTHRGDNKLLVPYLRGLGALDELDPDATDFTTRVDALVADAIATNPKLANTPPVERSGGEFSAGNSTPPAPAVEDDIEAIRRKVRDSIADSRT</sequence>
<accession>A0ABX8RN08</accession>
<proteinExistence type="predicted"/>
<name>A0ABX8RN08_NOCIO</name>
<organism evidence="2 3">
    <name type="scientific">Nocardia iowensis</name>
    <dbReference type="NCBI Taxonomy" id="204891"/>
    <lineage>
        <taxon>Bacteria</taxon>
        <taxon>Bacillati</taxon>
        <taxon>Actinomycetota</taxon>
        <taxon>Actinomycetes</taxon>
        <taxon>Mycobacteriales</taxon>
        <taxon>Nocardiaceae</taxon>
        <taxon>Nocardia</taxon>
    </lineage>
</organism>
<dbReference type="RefSeq" id="WP_218471146.1">
    <property type="nucleotide sequence ID" value="NZ_BAABJN010000006.1"/>
</dbReference>
<evidence type="ECO:0000313" key="3">
    <source>
        <dbReference type="Proteomes" id="UP000694257"/>
    </source>
</evidence>
<feature type="region of interest" description="Disordered" evidence="1">
    <location>
        <begin position="169"/>
        <end position="219"/>
    </location>
</feature>
<reference evidence="2 3" key="1">
    <citation type="submission" date="2021-07" db="EMBL/GenBank/DDBJ databases">
        <title>Whole Genome Sequence of Nocardia Iowensis.</title>
        <authorList>
            <person name="Lamm A."/>
            <person name="Collins-Fairclough A.M."/>
            <person name="Bunk B."/>
            <person name="Sproer C."/>
        </authorList>
    </citation>
    <scope>NUCLEOTIDE SEQUENCE [LARGE SCALE GENOMIC DNA]</scope>
    <source>
        <strain evidence="2 3">NRRL 5646</strain>
    </source>
</reference>
<evidence type="ECO:0000313" key="2">
    <source>
        <dbReference type="EMBL" id="QXN90274.1"/>
    </source>
</evidence>
<keyword evidence="3" id="KW-1185">Reference proteome</keyword>
<feature type="compositionally biased region" description="Basic and acidic residues" evidence="1">
    <location>
        <begin position="204"/>
        <end position="219"/>
    </location>
</feature>
<dbReference type="Proteomes" id="UP000694257">
    <property type="component" value="Chromosome"/>
</dbReference>
<gene>
    <name evidence="2" type="ORF">KV110_33420</name>
</gene>